<evidence type="ECO:0000256" key="2">
    <source>
        <dbReference type="ARBA" id="ARBA00023015"/>
    </source>
</evidence>
<reference evidence="8" key="1">
    <citation type="submission" date="2020-02" db="EMBL/GenBank/DDBJ databases">
        <authorList>
            <person name="Meier V. D."/>
        </authorList>
    </citation>
    <scope>NUCLEOTIDE SEQUENCE</scope>
    <source>
        <strain evidence="8">AVDCRST_MAG85</strain>
    </source>
</reference>
<dbReference type="SUPFAM" id="SSF46785">
    <property type="entry name" value="Winged helix' DNA-binding domain"/>
    <property type="match status" value="1"/>
</dbReference>
<feature type="region of interest" description="Disordered" evidence="6">
    <location>
        <begin position="197"/>
        <end position="229"/>
    </location>
</feature>
<feature type="domain" description="HTH gntR-type" evidence="7">
    <location>
        <begin position="19"/>
        <end position="87"/>
    </location>
</feature>
<dbReference type="InterPro" id="IPR036390">
    <property type="entry name" value="WH_DNA-bd_sf"/>
</dbReference>
<proteinExistence type="predicted"/>
<organism evidence="8">
    <name type="scientific">uncultured Solirubrobacteraceae bacterium</name>
    <dbReference type="NCBI Taxonomy" id="1162706"/>
    <lineage>
        <taxon>Bacteria</taxon>
        <taxon>Bacillati</taxon>
        <taxon>Actinomycetota</taxon>
        <taxon>Thermoleophilia</taxon>
        <taxon>Solirubrobacterales</taxon>
        <taxon>Solirubrobacteraceae</taxon>
        <taxon>environmental samples</taxon>
    </lineage>
</organism>
<feature type="coiled-coil region" evidence="5">
    <location>
        <begin position="136"/>
        <end position="197"/>
    </location>
</feature>
<feature type="compositionally biased region" description="Low complexity" evidence="6">
    <location>
        <begin position="209"/>
        <end position="229"/>
    </location>
</feature>
<protein>
    <recommendedName>
        <fullName evidence="7">HTH gntR-type domain-containing protein</fullName>
    </recommendedName>
</protein>
<dbReference type="SMART" id="SM00345">
    <property type="entry name" value="HTH_GNTR"/>
    <property type="match status" value="1"/>
</dbReference>
<evidence type="ECO:0000259" key="7">
    <source>
        <dbReference type="PROSITE" id="PS50949"/>
    </source>
</evidence>
<dbReference type="AlphaFoldDB" id="A0A6J4S9X7"/>
<evidence type="ECO:0000256" key="5">
    <source>
        <dbReference type="SAM" id="Coils"/>
    </source>
</evidence>
<keyword evidence="2" id="KW-0805">Transcription regulation</keyword>
<keyword evidence="3" id="KW-0238">DNA-binding</keyword>
<dbReference type="Gene3D" id="1.10.10.10">
    <property type="entry name" value="Winged helix-like DNA-binding domain superfamily/Winged helix DNA-binding domain"/>
    <property type="match status" value="1"/>
</dbReference>
<evidence type="ECO:0000256" key="4">
    <source>
        <dbReference type="ARBA" id="ARBA00023163"/>
    </source>
</evidence>
<dbReference type="InterPro" id="IPR000524">
    <property type="entry name" value="Tscrpt_reg_HTH_GntR"/>
</dbReference>
<dbReference type="PROSITE" id="PS50949">
    <property type="entry name" value="HTH_GNTR"/>
    <property type="match status" value="1"/>
</dbReference>
<dbReference type="GO" id="GO:0003700">
    <property type="term" value="F:DNA-binding transcription factor activity"/>
    <property type="evidence" value="ECO:0007669"/>
    <property type="project" value="InterPro"/>
</dbReference>
<dbReference type="PRINTS" id="PR00035">
    <property type="entry name" value="HTHGNTR"/>
</dbReference>
<name>A0A6J4S9X7_9ACTN</name>
<dbReference type="PANTHER" id="PTHR46577:SF1">
    <property type="entry name" value="HTH-TYPE TRANSCRIPTIONAL REGULATORY PROTEIN GABR"/>
    <property type="match status" value="1"/>
</dbReference>
<dbReference type="Pfam" id="PF00392">
    <property type="entry name" value="GntR"/>
    <property type="match status" value="1"/>
</dbReference>
<gene>
    <name evidence="8" type="ORF">AVDCRST_MAG85-1321</name>
</gene>
<dbReference type="InterPro" id="IPR036388">
    <property type="entry name" value="WH-like_DNA-bd_sf"/>
</dbReference>
<evidence type="ECO:0000256" key="3">
    <source>
        <dbReference type="ARBA" id="ARBA00023125"/>
    </source>
</evidence>
<keyword evidence="4" id="KW-0804">Transcription</keyword>
<sequence length="229" mass="24382">MADTWADGVGIALDPRADVAIGVQLDWSIRAAIAAGRLLPGERFPALRDLAAEVGVNHNTVRAAVAKLEAEGLLETRHGTGTFVAQSAAAHDRQAPLVEQAVRWAADAGLRARELAAALDVAGAEAPKPDPRAEERRALRDEIALLERLVARLETAMPERLPPEDDAPAHGARLLSNDELQAKRDALVRRLAAVQRAIDGEPEAEPETAQQRAKAPAPRRAPRPGIAPA</sequence>
<accession>A0A6J4S9X7</accession>
<dbReference type="GO" id="GO:0003677">
    <property type="term" value="F:DNA binding"/>
    <property type="evidence" value="ECO:0007669"/>
    <property type="project" value="UniProtKB-KW"/>
</dbReference>
<keyword evidence="5" id="KW-0175">Coiled coil</keyword>
<evidence type="ECO:0000256" key="1">
    <source>
        <dbReference type="ARBA" id="ARBA00022898"/>
    </source>
</evidence>
<dbReference type="EMBL" id="CADCVT010000145">
    <property type="protein sequence ID" value="CAA9492752.1"/>
    <property type="molecule type" value="Genomic_DNA"/>
</dbReference>
<evidence type="ECO:0000256" key="6">
    <source>
        <dbReference type="SAM" id="MobiDB-lite"/>
    </source>
</evidence>
<keyword evidence="1" id="KW-0663">Pyridoxal phosphate</keyword>
<dbReference type="InterPro" id="IPR051446">
    <property type="entry name" value="HTH_trans_reg/aminotransferase"/>
</dbReference>
<dbReference type="PANTHER" id="PTHR46577">
    <property type="entry name" value="HTH-TYPE TRANSCRIPTIONAL REGULATORY PROTEIN GABR"/>
    <property type="match status" value="1"/>
</dbReference>
<dbReference type="CDD" id="cd07377">
    <property type="entry name" value="WHTH_GntR"/>
    <property type="match status" value="1"/>
</dbReference>
<evidence type="ECO:0000313" key="8">
    <source>
        <dbReference type="EMBL" id="CAA9492752.1"/>
    </source>
</evidence>